<reference evidence="2 4" key="1">
    <citation type="submission" date="2015-09" db="EMBL/GenBank/DDBJ databases">
        <authorList>
            <consortium name="Pathogen Informatics"/>
        </authorList>
    </citation>
    <scope>NUCLEOTIDE SEQUENCE [LARGE SCALE GENOMIC DNA]</scope>
    <source>
        <strain evidence="2 4">2789STDY5608872</strain>
    </source>
</reference>
<evidence type="ECO:0000313" key="4">
    <source>
        <dbReference type="Proteomes" id="UP000095591"/>
    </source>
</evidence>
<dbReference type="RefSeq" id="WP_057319394.1">
    <property type="nucleotide sequence ID" value="NZ_CYXP01000004.1"/>
</dbReference>
<evidence type="ECO:0000313" key="3">
    <source>
        <dbReference type="EMBL" id="TWV63363.1"/>
    </source>
</evidence>
<evidence type="ECO:0000313" key="5">
    <source>
        <dbReference type="Proteomes" id="UP000315827"/>
    </source>
</evidence>
<dbReference type="Proteomes" id="UP000315827">
    <property type="component" value="Unassembled WGS sequence"/>
</dbReference>
<dbReference type="Proteomes" id="UP000095591">
    <property type="component" value="Unassembled WGS sequence"/>
</dbReference>
<protein>
    <submittedName>
        <fullName evidence="2">Uncharacterized protein</fullName>
    </submittedName>
</protein>
<name>A0A173UHK4_PARDI</name>
<accession>A0A173UHK4</accession>
<evidence type="ECO:0000313" key="2">
    <source>
        <dbReference type="EMBL" id="CUN14533.1"/>
    </source>
</evidence>
<evidence type="ECO:0000256" key="1">
    <source>
        <dbReference type="SAM" id="SignalP"/>
    </source>
</evidence>
<gene>
    <name evidence="2" type="ORF">ERS852429_02169</name>
    <name evidence="3" type="ORF">FSA05_04325</name>
</gene>
<proteinExistence type="predicted"/>
<sequence>MRHKLLYLLALALTATSSGWGQDASGVPAPFSTQSIEKTDLKTKTGLFANGHAITIEVGSSEGKIKVSTTDMDTNVSYETDGASTVVFGGKYNESCESSSVTMKSGTVYSIVGGGYGAASNSVTKVTTANIYLEGGTVSNFIVGGGALWSEVTTANIQTQGDGTFTHNGWMIPAMESGSSGNTNGKYPEYDKAACKVGDFNVTLNKGTYWLIALAGGNGHFAYTKNGIAKIKGTAENPVVIRGGLFGCGSNGRGDTADAEVEYCTMSGKDLELASVNRGKLKSVKFAFKNCTFSDEIYAYLGSTYKWGDQYASSEVGIPESVEFTFDPSCTGVPAVGISEGLELANVTLTGATAKIASFARDNNTNITSFTIGTDKTWTFNHGLEIDNNVTLTKNGTLKSAMTAEKQSDKSYIVYANGTPIEITASSTDHVQITKQGETAVAFKVPSTSKIYGGAKESTVASTSINMISGTVRTMLGGGNSTKSDTPADVTGKISIQIQKDATVSYLLVGGGYRYSKANEVYIEIQGGTVSQLYPGGDDGGKTTNTIDTPLDQSVNGVKTVTINMNGGVIAGGIGCGGGNGYTHTGVSTVTIQNATIAAFYGTLSNGRADEITATVTGCTFPTSINGTAIKDREFATINRGAVGTASFKFDGCTFEEPGNMNASLGAIMGWADSDTNGRPEPAVDGTVSFEFINSKSATPLMVFSRGLHQANINLSGAKASLVSFRDGTAVEGTLSEFALGEGKTWNLDGGLSVAEGVTFTKQGTLNATALDASDLLALASVHADKIALVEGTYELPSQLTITKPMVLNGAGMDKTVIKAGTADWAHTYNADLNMISIENATDITPVEGGEVVISNLTASNAKRNGLNVQTSMAVKLDSVTLKDNTAAGLVVHSKVDATDIHTSGNAWGGVNIDKGTPEYSTLCFTFDANSTFAEKAPIYTELYDQEGIVVVPDDSWERLVQMSAESKGVAMWLKRLIVTAGQTLTADATYANRNVYIENTGTLNVTAPLAFAKVTMEEGARLVPTSPATTTDKITATTLQLNTPLKDSEWKAFGFPSTYKVQSTTEPATEYTQPTADPKANTGAWYATLKGTSSPEFEYKTDEFGQAGLLSATTGEYAIVSTAADPIELKAATEPDAPTTATFTIFANTGTDELTLTKNQYVYKLNAASNEFVQCTEKTLKPFESVIFTDVSTYSTLRSLRLGDNIVTGTQEIEPVEGYYVTTDRGAIMIHTAEPVQVLIVEMSGRIAYKGIATDGQRIMVPAGIYAVNGQLVRVK</sequence>
<reference evidence="3 5" key="2">
    <citation type="submission" date="2019-07" db="EMBL/GenBank/DDBJ databases">
        <title>Genome sequencing of Parabacteroides distasonis iSURF_7.</title>
        <authorList>
            <person name="Degefu H.N."/>
            <person name="Ruoff K.L."/>
            <person name="Price C.E."/>
            <person name="Valls R.A."/>
            <person name="O'Toole G.A."/>
        </authorList>
    </citation>
    <scope>NUCLEOTIDE SEQUENCE [LARGE SCALE GENOMIC DNA]</scope>
    <source>
        <strain evidence="3 5">CFPLTA003_1B</strain>
    </source>
</reference>
<dbReference type="AlphaFoldDB" id="A0A173UHK4"/>
<feature type="signal peptide" evidence="1">
    <location>
        <begin position="1"/>
        <end position="21"/>
    </location>
</feature>
<dbReference type="EMBL" id="CYXP01000004">
    <property type="protein sequence ID" value="CUN14533.1"/>
    <property type="molecule type" value="Genomic_DNA"/>
</dbReference>
<dbReference type="InterPro" id="IPR011050">
    <property type="entry name" value="Pectin_lyase_fold/virulence"/>
</dbReference>
<feature type="chain" id="PRO_5036007631" evidence="1">
    <location>
        <begin position="22"/>
        <end position="1277"/>
    </location>
</feature>
<dbReference type="EMBL" id="VOHW01000002">
    <property type="protein sequence ID" value="TWV63363.1"/>
    <property type="molecule type" value="Genomic_DNA"/>
</dbReference>
<organism evidence="2 4">
    <name type="scientific">Parabacteroides distasonis</name>
    <dbReference type="NCBI Taxonomy" id="823"/>
    <lineage>
        <taxon>Bacteria</taxon>
        <taxon>Pseudomonadati</taxon>
        <taxon>Bacteroidota</taxon>
        <taxon>Bacteroidia</taxon>
        <taxon>Bacteroidales</taxon>
        <taxon>Tannerellaceae</taxon>
        <taxon>Parabacteroides</taxon>
    </lineage>
</organism>
<keyword evidence="1" id="KW-0732">Signal</keyword>
<dbReference type="SUPFAM" id="SSF51126">
    <property type="entry name" value="Pectin lyase-like"/>
    <property type="match status" value="1"/>
</dbReference>